<dbReference type="Proteomes" id="UP001596072">
    <property type="component" value="Unassembled WGS sequence"/>
</dbReference>
<evidence type="ECO:0000313" key="4">
    <source>
        <dbReference type="Proteomes" id="UP001596072"/>
    </source>
</evidence>
<dbReference type="EMBL" id="JBHSNS010000003">
    <property type="protein sequence ID" value="MFC5729016.1"/>
    <property type="molecule type" value="Genomic_DNA"/>
</dbReference>
<keyword evidence="4" id="KW-1185">Reference proteome</keyword>
<dbReference type="Pfam" id="PF04577">
    <property type="entry name" value="Glyco_transf_61"/>
    <property type="match status" value="1"/>
</dbReference>
<accession>A0ABW0ZHJ0</accession>
<protein>
    <submittedName>
        <fullName evidence="3">Glycosyltransferase 61 family protein</fullName>
    </submittedName>
</protein>
<feature type="region of interest" description="Disordered" evidence="1">
    <location>
        <begin position="212"/>
        <end position="235"/>
    </location>
</feature>
<evidence type="ECO:0000256" key="1">
    <source>
        <dbReference type="SAM" id="MobiDB-lite"/>
    </source>
</evidence>
<reference evidence="4" key="1">
    <citation type="journal article" date="2019" name="Int. J. Syst. Evol. Microbiol.">
        <title>The Global Catalogue of Microorganisms (GCM) 10K type strain sequencing project: providing services to taxonomists for standard genome sequencing and annotation.</title>
        <authorList>
            <consortium name="The Broad Institute Genomics Platform"/>
            <consortium name="The Broad Institute Genome Sequencing Center for Infectious Disease"/>
            <person name="Wu L."/>
            <person name="Ma J."/>
        </authorList>
    </citation>
    <scope>NUCLEOTIDE SEQUENCE [LARGE SCALE GENOMIC DNA]</scope>
    <source>
        <strain evidence="4">YIM 94188</strain>
    </source>
</reference>
<sequence>MRRLLRGRLRGRPLARSGRPEQLAAVLARHLQGVARPRVAVLGPAAEPLLDAVRHALPQADVVEAPADDAERHLLLARRGPFDAVLDRRVAAGDKTAVAGRRRRFQATFFHLRPGGVYVVPGGATELGPAPGALGGLLRRAAAEPGERFGRANRSVPVHIRLAIRDHVTARADGADLVLTHDLPDVRIKFREDEFNALLDQMETPHRVVTVIPAEDPPPPPPTREGPEPRVPPIDRPISRATISLREYRDVVVAPKQVLVDGRFLLPDTYRHNQWRRLQHTLLADAAPRFAITRRPLPADPDRLDGTYLHLDNEFRGHFGHLLTESLSRVWSWPEALAIDPEAKVLVGVTSKRPRPLEYEYLLYEACGIPRDRVVVLDHPVRVERLISGTPMFSHPQYVHPRIAETWLSVGDALAAQAEPRDWPRRFFAARRTGKRACENGAEVEAQFAQRGFEILYPEDFTLGEQVQLFRNAEVIAGYAGSGLFQIAFVPDPKRVIMIGAETYRPRNEYLMAAVHGHRVDSVICRSEGRGLQSSYRYDDEREGPFLRGILDEIGG</sequence>
<proteinExistence type="predicted"/>
<feature type="compositionally biased region" description="Pro residues" evidence="1">
    <location>
        <begin position="215"/>
        <end position="235"/>
    </location>
</feature>
<evidence type="ECO:0000313" key="3">
    <source>
        <dbReference type="EMBL" id="MFC5729016.1"/>
    </source>
</evidence>
<evidence type="ECO:0000259" key="2">
    <source>
        <dbReference type="Pfam" id="PF04577"/>
    </source>
</evidence>
<comment type="caution">
    <text evidence="3">The sequence shown here is derived from an EMBL/GenBank/DDBJ whole genome shotgun (WGS) entry which is preliminary data.</text>
</comment>
<organism evidence="3 4">
    <name type="scientific">Nocardioides vastitatis</name>
    <dbReference type="NCBI Taxonomy" id="2568655"/>
    <lineage>
        <taxon>Bacteria</taxon>
        <taxon>Bacillati</taxon>
        <taxon>Actinomycetota</taxon>
        <taxon>Actinomycetes</taxon>
        <taxon>Propionibacteriales</taxon>
        <taxon>Nocardioidaceae</taxon>
        <taxon>Nocardioides</taxon>
    </lineage>
</organism>
<feature type="domain" description="Glycosyltransferase 61 catalytic" evidence="2">
    <location>
        <begin position="319"/>
        <end position="497"/>
    </location>
</feature>
<dbReference type="InterPro" id="IPR049625">
    <property type="entry name" value="Glyco_transf_61_cat"/>
</dbReference>
<name>A0ABW0ZHJ0_9ACTN</name>
<dbReference type="RefSeq" id="WP_378527013.1">
    <property type="nucleotide sequence ID" value="NZ_JBHSNS010000003.1"/>
</dbReference>
<gene>
    <name evidence="3" type="ORF">ACFPQB_08795</name>
</gene>